<keyword evidence="8" id="KW-0769">Symport</keyword>
<dbReference type="Proteomes" id="UP001292094">
    <property type="component" value="Unassembled WGS sequence"/>
</dbReference>
<evidence type="ECO:0000256" key="18">
    <source>
        <dbReference type="ARBA" id="ARBA00051403"/>
    </source>
</evidence>
<reference evidence="29" key="1">
    <citation type="submission" date="2023-11" db="EMBL/GenBank/DDBJ databases">
        <title>Genome assemblies of two species of porcelain crab, Petrolisthes cinctipes and Petrolisthes manimaculis (Anomura: Porcellanidae).</title>
        <authorList>
            <person name="Angst P."/>
        </authorList>
    </citation>
    <scope>NUCLEOTIDE SEQUENCE</scope>
    <source>
        <strain evidence="29">PB745_02</strain>
        <tissue evidence="29">Gill</tissue>
    </source>
</reference>
<evidence type="ECO:0000256" key="22">
    <source>
        <dbReference type="ARBA" id="ARBA00069713"/>
    </source>
</evidence>
<dbReference type="CDD" id="cd17318">
    <property type="entry name" value="MFS_SLC17"/>
    <property type="match status" value="1"/>
</dbReference>
<dbReference type="GO" id="GO:0015293">
    <property type="term" value="F:symporter activity"/>
    <property type="evidence" value="ECO:0007669"/>
    <property type="project" value="UniProtKB-KW"/>
</dbReference>
<feature type="region of interest" description="Disordered" evidence="26">
    <location>
        <begin position="500"/>
        <end position="618"/>
    </location>
</feature>
<dbReference type="InterPro" id="IPR050382">
    <property type="entry name" value="MFS_Na/Anion_cotransporter"/>
</dbReference>
<evidence type="ECO:0000256" key="26">
    <source>
        <dbReference type="SAM" id="MobiDB-lite"/>
    </source>
</evidence>
<dbReference type="SUPFAM" id="SSF103473">
    <property type="entry name" value="MFS general substrate transporter"/>
    <property type="match status" value="1"/>
</dbReference>
<keyword evidence="12" id="KW-0325">Glycoprotein</keyword>
<keyword evidence="11 27" id="KW-0472">Membrane</keyword>
<feature type="transmembrane region" description="Helical" evidence="27">
    <location>
        <begin position="288"/>
        <end position="308"/>
    </location>
</feature>
<feature type="transmembrane region" description="Helical" evidence="27">
    <location>
        <begin position="340"/>
        <end position="362"/>
    </location>
</feature>
<feature type="transmembrane region" description="Helical" evidence="27">
    <location>
        <begin position="206"/>
        <end position="225"/>
    </location>
</feature>
<comment type="caution">
    <text evidence="29">The sequence shown here is derived from an EMBL/GenBank/DDBJ whole genome shotgun (WGS) entry which is preliminary data.</text>
</comment>
<evidence type="ECO:0000256" key="13">
    <source>
        <dbReference type="ARBA" id="ARBA00023228"/>
    </source>
</evidence>
<keyword evidence="5" id="KW-0813">Transport</keyword>
<feature type="compositionally biased region" description="Low complexity" evidence="26">
    <location>
        <begin position="568"/>
        <end position="581"/>
    </location>
</feature>
<dbReference type="GO" id="GO:0006820">
    <property type="term" value="P:monoatomic anion transport"/>
    <property type="evidence" value="ECO:0007669"/>
    <property type="project" value="TreeGrafter"/>
</dbReference>
<dbReference type="PROSITE" id="PS50850">
    <property type="entry name" value="MFS"/>
    <property type="match status" value="1"/>
</dbReference>
<evidence type="ECO:0000256" key="9">
    <source>
        <dbReference type="ARBA" id="ARBA00022989"/>
    </source>
</evidence>
<evidence type="ECO:0000256" key="11">
    <source>
        <dbReference type="ARBA" id="ARBA00023136"/>
    </source>
</evidence>
<keyword evidence="6" id="KW-1003">Cell membrane</keyword>
<keyword evidence="13" id="KW-0458">Lysosome</keyword>
<feature type="transmembrane region" description="Helical" evidence="27">
    <location>
        <begin position="237"/>
        <end position="257"/>
    </location>
</feature>
<feature type="compositionally biased region" description="Polar residues" evidence="26">
    <location>
        <begin position="500"/>
        <end position="512"/>
    </location>
</feature>
<dbReference type="PANTHER" id="PTHR11662">
    <property type="entry name" value="SOLUTE CARRIER FAMILY 17"/>
    <property type="match status" value="1"/>
</dbReference>
<evidence type="ECO:0000256" key="5">
    <source>
        <dbReference type="ARBA" id="ARBA00022448"/>
    </source>
</evidence>
<organism evidence="29 30">
    <name type="scientific">Petrolisthes manimaculis</name>
    <dbReference type="NCBI Taxonomy" id="1843537"/>
    <lineage>
        <taxon>Eukaryota</taxon>
        <taxon>Metazoa</taxon>
        <taxon>Ecdysozoa</taxon>
        <taxon>Arthropoda</taxon>
        <taxon>Crustacea</taxon>
        <taxon>Multicrustacea</taxon>
        <taxon>Malacostraca</taxon>
        <taxon>Eumalacostraca</taxon>
        <taxon>Eucarida</taxon>
        <taxon>Decapoda</taxon>
        <taxon>Pleocyemata</taxon>
        <taxon>Anomura</taxon>
        <taxon>Galatheoidea</taxon>
        <taxon>Porcellanidae</taxon>
        <taxon>Petrolisthes</taxon>
    </lineage>
</organism>
<evidence type="ECO:0000256" key="8">
    <source>
        <dbReference type="ARBA" id="ARBA00022847"/>
    </source>
</evidence>
<keyword evidence="14" id="KW-0968">Cytoplasmic vesicle</keyword>
<comment type="function">
    <text evidence="21">Receptor for CM101, a polysaccharide produced by group B Streptococcus with antipathoangiogenic properties.</text>
</comment>
<dbReference type="AlphaFoldDB" id="A0AAE1PJ11"/>
<evidence type="ECO:0000256" key="20">
    <source>
        <dbReference type="ARBA" id="ARBA00051612"/>
    </source>
</evidence>
<dbReference type="GO" id="GO:0005765">
    <property type="term" value="C:lysosomal membrane"/>
    <property type="evidence" value="ECO:0007669"/>
    <property type="project" value="UniProtKB-SubCell"/>
</dbReference>
<comment type="catalytic activity">
    <reaction evidence="17">
        <text>N-acetylneuraminate(in) + H(+)(in) = N-acetylneuraminate(out) + H(+)(out)</text>
        <dbReference type="Rhea" id="RHEA:28987"/>
        <dbReference type="ChEBI" id="CHEBI:15378"/>
        <dbReference type="ChEBI" id="CHEBI:35418"/>
    </reaction>
    <physiologicalReaction direction="right-to-left" evidence="17">
        <dbReference type="Rhea" id="RHEA:28989"/>
    </physiologicalReaction>
</comment>
<evidence type="ECO:0000256" key="16">
    <source>
        <dbReference type="ARBA" id="ARBA00050554"/>
    </source>
</evidence>
<evidence type="ECO:0000256" key="10">
    <source>
        <dbReference type="ARBA" id="ARBA00023018"/>
    </source>
</evidence>
<evidence type="ECO:0000256" key="1">
    <source>
        <dbReference type="ARBA" id="ARBA00004432"/>
    </source>
</evidence>
<evidence type="ECO:0000256" key="23">
    <source>
        <dbReference type="ARBA" id="ARBA00080244"/>
    </source>
</evidence>
<comment type="catalytic activity">
    <reaction evidence="19">
        <text>L-glutamate(out) = L-glutamate(in)</text>
        <dbReference type="Rhea" id="RHEA:66336"/>
        <dbReference type="ChEBI" id="CHEBI:29985"/>
    </reaction>
    <physiologicalReaction direction="left-to-right" evidence="19">
        <dbReference type="Rhea" id="RHEA:66337"/>
    </physiologicalReaction>
</comment>
<keyword evidence="9 27" id="KW-1133">Transmembrane helix</keyword>
<comment type="catalytic activity">
    <reaction evidence="18">
        <text>N-acetyl-L-aspartyl-L-glutamate(out) = N-acetyl-L-aspartyl-L-glutamate(in)</text>
        <dbReference type="Rhea" id="RHEA:72599"/>
        <dbReference type="ChEBI" id="CHEBI:76931"/>
    </reaction>
    <physiologicalReaction direction="left-to-right" evidence="18">
        <dbReference type="Rhea" id="RHEA:72600"/>
    </physiologicalReaction>
</comment>
<dbReference type="FunFam" id="1.20.1250.20:FF:000067">
    <property type="entry name" value="sialin isoform X2"/>
    <property type="match status" value="1"/>
</dbReference>
<gene>
    <name evidence="29" type="ORF">Pmani_019072</name>
</gene>
<evidence type="ECO:0000256" key="7">
    <source>
        <dbReference type="ARBA" id="ARBA00022692"/>
    </source>
</evidence>
<protein>
    <recommendedName>
        <fullName evidence="22">Sialin</fullName>
    </recommendedName>
    <alternativeName>
        <fullName evidence="25">H(+)/nitrate cotransporter</fullName>
    </alternativeName>
    <alternativeName>
        <fullName evidence="23">H(+)/sialic acid cotransporter</fullName>
    </alternativeName>
    <alternativeName>
        <fullName evidence="24">Vesicular excitatory amino acid transporter</fullName>
    </alternativeName>
</protein>
<comment type="catalytic activity">
    <reaction evidence="15">
        <text>2 nitrate(out) + H(+)(out) = 2 nitrate(in) + H(+)(in)</text>
        <dbReference type="Rhea" id="RHEA:71539"/>
        <dbReference type="ChEBI" id="CHEBI:15378"/>
        <dbReference type="ChEBI" id="CHEBI:17632"/>
    </reaction>
    <physiologicalReaction direction="left-to-right" evidence="15">
        <dbReference type="Rhea" id="RHEA:71540"/>
    </physiologicalReaction>
</comment>
<dbReference type="FunFam" id="1.20.1250.20:FF:000003">
    <property type="entry name" value="Solute carrier family 17 member 3"/>
    <property type="match status" value="1"/>
</dbReference>
<evidence type="ECO:0000256" key="14">
    <source>
        <dbReference type="ARBA" id="ARBA00023329"/>
    </source>
</evidence>
<evidence type="ECO:0000259" key="28">
    <source>
        <dbReference type="PROSITE" id="PS50850"/>
    </source>
</evidence>
<keyword evidence="7 27" id="KW-0812">Transmembrane</keyword>
<dbReference type="PANTHER" id="PTHR11662:SF399">
    <property type="entry name" value="FI19708P1-RELATED"/>
    <property type="match status" value="1"/>
</dbReference>
<dbReference type="Pfam" id="PF07690">
    <property type="entry name" value="MFS_1"/>
    <property type="match status" value="1"/>
</dbReference>
<evidence type="ECO:0000256" key="3">
    <source>
        <dbReference type="ARBA" id="ARBA00004638"/>
    </source>
</evidence>
<evidence type="ECO:0000256" key="25">
    <source>
        <dbReference type="ARBA" id="ARBA00081925"/>
    </source>
</evidence>
<evidence type="ECO:0000256" key="17">
    <source>
        <dbReference type="ARBA" id="ARBA00050625"/>
    </source>
</evidence>
<dbReference type="GO" id="GO:0016323">
    <property type="term" value="C:basolateral plasma membrane"/>
    <property type="evidence" value="ECO:0007669"/>
    <property type="project" value="UniProtKB-SubCell"/>
</dbReference>
<keyword evidence="10" id="KW-0770">Synapse</keyword>
<dbReference type="GO" id="GO:0030672">
    <property type="term" value="C:synaptic vesicle membrane"/>
    <property type="evidence" value="ECO:0007669"/>
    <property type="project" value="UniProtKB-SubCell"/>
</dbReference>
<feature type="compositionally biased region" description="Basic and acidic residues" evidence="26">
    <location>
        <begin position="533"/>
        <end position="567"/>
    </location>
</feature>
<sequence length="880" mass="97243">MTTTTKDEQLDTPQVTAVRNSKLALVVDLDHHHHNKSPQECWGGRHTLSLLGFLGFTLSFAQKASVSVAIVAMVKSNSSADTNGSNACPLPHNYSPSNTTNTVGEFDWNEATQGQILGFPFIGYILTTLVGGVAAEHFGGKLVFGLGNLLQALTTIVSPVCARSSVPLFIAVRILGGGFEGVTFPAMNTMLANWIPLLERSKFSSLVYAGGQFGTVISMMVSGWLCESEFLGGWPSVFYVFGVLGVVWGLAWFILIVDSPARHPRISLQERNHILRHCNHSKSKPSSVPWGSVFTSVPVLSLIVVHFGQNWGFLTLLTELPTYLNNIQHYDMTSSGFLSALPYLAMWVFSLLYSSLISNLLAANKLSVIAVRKISMVIGLYGPMLGLVAMCFVDCDSILAMVMLCVAVGLNGAIYCGYMCSHQDLAPNFAGSLMGLTTTVATIPGVLAPWLTGVITNDNQTLSAWRTVFLIASAVYLVTNIGYLAFMTDQVQPWNFTTTSQKNTSTSHVQKSTSHDQKSTSHDQKSTSYDHSTTSHDQKPTSHDQKSTSHDQKSTSHDQKPTSHDQKSTSQDQKSTSYDHSTTSHDQKPTSQDQKPTSHDHISTSRKNTSTSTSDPTENVIKQKLDKFAKPDQPPDQPPKQITLYLQNYFHDRYQEECQALKSIISRGVTPTDPTTTIEFRIYCKPNFTRSLVMRNSTAPVSPKEATTNVVYKCSCEEGRCDGSSNYIGRTSTTLRRRMQSHRNQGSIFQHFTDIHIMKPPLQKLLDQTEIIHKENDFRKLQISEAVSITYQRPSINVQQAADFILPSARPQDRNTPPVQHHLTRSRSRASGTSSLPQDQVDHPLANHRTPWEPSQPMAGQPRQPTRTQLGLLFHQSGPR</sequence>
<dbReference type="Gene3D" id="1.20.1250.20">
    <property type="entry name" value="MFS general substrate transporter like domains"/>
    <property type="match status" value="2"/>
</dbReference>
<feature type="region of interest" description="Disordered" evidence="26">
    <location>
        <begin position="809"/>
        <end position="880"/>
    </location>
</feature>
<comment type="catalytic activity">
    <reaction evidence="20">
        <text>D-glucuronate(out) + H(+)(out) = D-glucuronate(in) + H(+)(in)</text>
        <dbReference type="Rhea" id="RHEA:72591"/>
        <dbReference type="ChEBI" id="CHEBI:15378"/>
        <dbReference type="ChEBI" id="CHEBI:58720"/>
    </reaction>
    <physiologicalReaction direction="left-to-right" evidence="20">
        <dbReference type="Rhea" id="RHEA:72592"/>
    </physiologicalReaction>
</comment>
<dbReference type="EMBL" id="JAWZYT010001771">
    <property type="protein sequence ID" value="KAK4309283.1"/>
    <property type="molecule type" value="Genomic_DNA"/>
</dbReference>
<feature type="domain" description="Major facilitator superfamily (MFS) profile" evidence="28">
    <location>
        <begin position="48"/>
        <end position="491"/>
    </location>
</feature>
<feature type="transmembrane region" description="Helical" evidence="27">
    <location>
        <begin position="398"/>
        <end position="418"/>
    </location>
</feature>
<evidence type="ECO:0000256" key="27">
    <source>
        <dbReference type="SAM" id="Phobius"/>
    </source>
</evidence>
<accession>A0AAE1PJ11</accession>
<feature type="transmembrane region" description="Helical" evidence="27">
    <location>
        <begin position="374"/>
        <end position="392"/>
    </location>
</feature>
<proteinExistence type="predicted"/>
<evidence type="ECO:0000256" key="6">
    <source>
        <dbReference type="ARBA" id="ARBA00022475"/>
    </source>
</evidence>
<dbReference type="GO" id="GO:0046942">
    <property type="term" value="P:carboxylic acid transport"/>
    <property type="evidence" value="ECO:0007669"/>
    <property type="project" value="UniProtKB-ARBA"/>
</dbReference>
<evidence type="ECO:0000256" key="4">
    <source>
        <dbReference type="ARBA" id="ARBA00004656"/>
    </source>
</evidence>
<feature type="compositionally biased region" description="Basic and acidic residues" evidence="26">
    <location>
        <begin position="513"/>
        <end position="525"/>
    </location>
</feature>
<dbReference type="InterPro" id="IPR011701">
    <property type="entry name" value="MFS"/>
</dbReference>
<name>A0AAE1PJ11_9EUCA</name>
<feature type="transmembrane region" description="Helical" evidence="27">
    <location>
        <begin position="464"/>
        <end position="486"/>
    </location>
</feature>
<comment type="subcellular location">
    <subcellularLocation>
        <location evidence="2">Basolateral cell membrane</location>
        <topology evidence="2">Multi-pass membrane protein</topology>
    </subcellularLocation>
    <subcellularLocation>
        <location evidence="3">Cytoplasmic vesicle</location>
        <location evidence="3">Secretory vesicle membrane</location>
        <topology evidence="3">Multi-pass membrane protein</topology>
    </subcellularLocation>
    <subcellularLocation>
        <location evidence="1">Cytoplasmic vesicle</location>
        <location evidence="1">Secretory vesicle</location>
        <location evidence="1">Synaptic vesicle membrane</location>
    </subcellularLocation>
    <subcellularLocation>
        <location evidence="4">Lysosome membrane</location>
    </subcellularLocation>
</comment>
<evidence type="ECO:0000256" key="2">
    <source>
        <dbReference type="ARBA" id="ARBA00004554"/>
    </source>
</evidence>
<feature type="transmembrane region" description="Helical" evidence="27">
    <location>
        <begin position="430"/>
        <end position="452"/>
    </location>
</feature>
<keyword evidence="30" id="KW-1185">Reference proteome</keyword>
<evidence type="ECO:0000256" key="24">
    <source>
        <dbReference type="ARBA" id="ARBA00081195"/>
    </source>
</evidence>
<evidence type="ECO:0000256" key="15">
    <source>
        <dbReference type="ARBA" id="ARBA00050101"/>
    </source>
</evidence>
<dbReference type="InterPro" id="IPR036259">
    <property type="entry name" value="MFS_trans_sf"/>
</dbReference>
<evidence type="ECO:0000313" key="30">
    <source>
        <dbReference type="Proteomes" id="UP001292094"/>
    </source>
</evidence>
<dbReference type="InterPro" id="IPR020846">
    <property type="entry name" value="MFS_dom"/>
</dbReference>
<feature type="compositionally biased region" description="Low complexity" evidence="26">
    <location>
        <begin position="605"/>
        <end position="614"/>
    </location>
</feature>
<evidence type="ECO:0000256" key="12">
    <source>
        <dbReference type="ARBA" id="ARBA00023180"/>
    </source>
</evidence>
<comment type="catalytic activity">
    <reaction evidence="16">
        <text>L-aspartate(out) = L-aspartate(in)</text>
        <dbReference type="Rhea" id="RHEA:66332"/>
        <dbReference type="ChEBI" id="CHEBI:29991"/>
    </reaction>
    <physiologicalReaction direction="left-to-right" evidence="16">
        <dbReference type="Rhea" id="RHEA:66333"/>
    </physiologicalReaction>
</comment>
<evidence type="ECO:0000313" key="29">
    <source>
        <dbReference type="EMBL" id="KAK4309283.1"/>
    </source>
</evidence>
<evidence type="ECO:0000256" key="19">
    <source>
        <dbReference type="ARBA" id="ARBA00051447"/>
    </source>
</evidence>
<evidence type="ECO:0000256" key="21">
    <source>
        <dbReference type="ARBA" id="ARBA00056891"/>
    </source>
</evidence>